<dbReference type="Gene3D" id="3.40.50.1820">
    <property type="entry name" value="alpha/beta hydrolase"/>
    <property type="match status" value="1"/>
</dbReference>
<dbReference type="Proteomes" id="UP000320762">
    <property type="component" value="Unassembled WGS sequence"/>
</dbReference>
<gene>
    <name evidence="2" type="ORF">BD626DRAFT_490790</name>
</gene>
<dbReference type="GO" id="GO:0016787">
    <property type="term" value="F:hydrolase activity"/>
    <property type="evidence" value="ECO:0007669"/>
    <property type="project" value="UniProtKB-KW"/>
</dbReference>
<dbReference type="SUPFAM" id="SSF53474">
    <property type="entry name" value="alpha/beta-Hydrolases"/>
    <property type="match status" value="1"/>
</dbReference>
<accession>A0A550CJW4</accession>
<dbReference type="InterPro" id="IPR000383">
    <property type="entry name" value="Xaa-Pro-like_dom"/>
</dbReference>
<dbReference type="PANTHER" id="PTHR42103">
    <property type="entry name" value="ALPHA/BETA-HYDROLASES SUPERFAMILY PROTEIN"/>
    <property type="match status" value="1"/>
</dbReference>
<evidence type="ECO:0000313" key="2">
    <source>
        <dbReference type="EMBL" id="TRM65064.1"/>
    </source>
</evidence>
<dbReference type="EMBL" id="VDMD01000006">
    <property type="protein sequence ID" value="TRM65064.1"/>
    <property type="molecule type" value="Genomic_DNA"/>
</dbReference>
<feature type="domain" description="Xaa-Pro dipeptidyl-peptidase-like" evidence="1">
    <location>
        <begin position="16"/>
        <end position="128"/>
    </location>
</feature>
<comment type="caution">
    <text evidence="2">The sequence shown here is derived from an EMBL/GenBank/DDBJ whole genome shotgun (WGS) entry which is preliminary data.</text>
</comment>
<reference evidence="2 3" key="1">
    <citation type="journal article" date="2019" name="New Phytol.">
        <title>Comparative genomics reveals unique wood-decay strategies and fruiting body development in the Schizophyllaceae.</title>
        <authorList>
            <person name="Almasi E."/>
            <person name="Sahu N."/>
            <person name="Krizsan K."/>
            <person name="Balint B."/>
            <person name="Kovacs G.M."/>
            <person name="Kiss B."/>
            <person name="Cseklye J."/>
            <person name="Drula E."/>
            <person name="Henrissat B."/>
            <person name="Nagy I."/>
            <person name="Chovatia M."/>
            <person name="Adam C."/>
            <person name="LaButti K."/>
            <person name="Lipzen A."/>
            <person name="Riley R."/>
            <person name="Grigoriev I.V."/>
            <person name="Nagy L.G."/>
        </authorList>
    </citation>
    <scope>NUCLEOTIDE SEQUENCE [LARGE SCALE GENOMIC DNA]</scope>
    <source>
        <strain evidence="2 3">NL-1724</strain>
    </source>
</reference>
<keyword evidence="3" id="KW-1185">Reference proteome</keyword>
<dbReference type="AlphaFoldDB" id="A0A550CJW4"/>
<sequence>MPPSSSEHLTIPLSTGVELEARLHKPENARTSASTNKIAICLHPWSWLGGRMTDPVLGIVKDALLLKGYHVLRYNSRGVGRSTGRASFTGLAEGEDLEALVRWALGQIPNVTNVAIVGYSHGSLIASLHPVLEPPVQTQHILISYPLGPRGWLTLFKSSHYTAKLSDLLRDPRGRVLIVHGDNDEFTSAGSYRTWVEELQKVTQGEAKAQLAISLFPGVSHFWHGLGQKDLEDAIASFAV</sequence>
<dbReference type="OrthoDB" id="10260961at2759"/>
<dbReference type="InterPro" id="IPR029058">
    <property type="entry name" value="AB_hydrolase_fold"/>
</dbReference>
<dbReference type="PANTHER" id="PTHR42103:SF2">
    <property type="entry name" value="AB HYDROLASE-1 DOMAIN-CONTAINING PROTEIN"/>
    <property type="match status" value="1"/>
</dbReference>
<evidence type="ECO:0000313" key="3">
    <source>
        <dbReference type="Proteomes" id="UP000320762"/>
    </source>
</evidence>
<proteinExistence type="predicted"/>
<dbReference type="STRING" id="97359.A0A550CJW4"/>
<protein>
    <submittedName>
        <fullName evidence="2">Alpha/Beta hydrolase protein</fullName>
    </submittedName>
</protein>
<name>A0A550CJW4_9AGAR</name>
<keyword evidence="2" id="KW-0378">Hydrolase</keyword>
<dbReference type="Pfam" id="PF02129">
    <property type="entry name" value="Peptidase_S15"/>
    <property type="match status" value="1"/>
</dbReference>
<organism evidence="2 3">
    <name type="scientific">Schizophyllum amplum</name>
    <dbReference type="NCBI Taxonomy" id="97359"/>
    <lineage>
        <taxon>Eukaryota</taxon>
        <taxon>Fungi</taxon>
        <taxon>Dikarya</taxon>
        <taxon>Basidiomycota</taxon>
        <taxon>Agaricomycotina</taxon>
        <taxon>Agaricomycetes</taxon>
        <taxon>Agaricomycetidae</taxon>
        <taxon>Agaricales</taxon>
        <taxon>Schizophyllaceae</taxon>
        <taxon>Schizophyllum</taxon>
    </lineage>
</organism>
<evidence type="ECO:0000259" key="1">
    <source>
        <dbReference type="Pfam" id="PF02129"/>
    </source>
</evidence>